<feature type="signal peptide" evidence="2">
    <location>
        <begin position="1"/>
        <end position="21"/>
    </location>
</feature>
<evidence type="ECO:0000256" key="1">
    <source>
        <dbReference type="SAM" id="MobiDB-lite"/>
    </source>
</evidence>
<protein>
    <submittedName>
        <fullName evidence="3">Putative secreted protein</fullName>
    </submittedName>
</protein>
<feature type="compositionally biased region" description="Polar residues" evidence="1">
    <location>
        <begin position="81"/>
        <end position="94"/>
    </location>
</feature>
<dbReference type="AlphaFoldDB" id="A0A2M4D5Z6"/>
<feature type="chain" id="PRO_5014701694" evidence="2">
    <location>
        <begin position="22"/>
        <end position="94"/>
    </location>
</feature>
<name>A0A2M4D5Z6_ANODA</name>
<feature type="compositionally biased region" description="Basic and acidic residues" evidence="1">
    <location>
        <begin position="68"/>
        <end position="80"/>
    </location>
</feature>
<accession>A0A2M4D5Z6</accession>
<proteinExistence type="predicted"/>
<sequence>MGHLQCRLLAITVAVAPVRRAALVVMVSLRFGLKVIERIVCVRGVVLPGRIGNQLILQPVRATCLDDGTGRLDDRDEYQSRDATQNQMQPYSGR</sequence>
<feature type="region of interest" description="Disordered" evidence="1">
    <location>
        <begin position="68"/>
        <end position="94"/>
    </location>
</feature>
<evidence type="ECO:0000256" key="2">
    <source>
        <dbReference type="SAM" id="SignalP"/>
    </source>
</evidence>
<reference evidence="3" key="1">
    <citation type="submission" date="2018-01" db="EMBL/GenBank/DDBJ databases">
        <title>An insight into the sialome of Amazonian anophelines.</title>
        <authorList>
            <person name="Ribeiro J.M."/>
            <person name="Scarpassa V."/>
            <person name="Calvo E."/>
        </authorList>
    </citation>
    <scope>NUCLEOTIDE SEQUENCE</scope>
</reference>
<dbReference type="EMBL" id="GGFL01008799">
    <property type="protein sequence ID" value="MBW72977.1"/>
    <property type="molecule type" value="Transcribed_RNA"/>
</dbReference>
<keyword evidence="2" id="KW-0732">Signal</keyword>
<evidence type="ECO:0000313" key="3">
    <source>
        <dbReference type="EMBL" id="MBW72977.1"/>
    </source>
</evidence>
<organism evidence="3">
    <name type="scientific">Anopheles darlingi</name>
    <name type="common">Mosquito</name>
    <dbReference type="NCBI Taxonomy" id="43151"/>
    <lineage>
        <taxon>Eukaryota</taxon>
        <taxon>Metazoa</taxon>
        <taxon>Ecdysozoa</taxon>
        <taxon>Arthropoda</taxon>
        <taxon>Hexapoda</taxon>
        <taxon>Insecta</taxon>
        <taxon>Pterygota</taxon>
        <taxon>Neoptera</taxon>
        <taxon>Endopterygota</taxon>
        <taxon>Diptera</taxon>
        <taxon>Nematocera</taxon>
        <taxon>Culicoidea</taxon>
        <taxon>Culicidae</taxon>
        <taxon>Anophelinae</taxon>
        <taxon>Anopheles</taxon>
    </lineage>
</organism>